<comment type="caution">
    <text evidence="2">The sequence shown here is derived from an EMBL/GenBank/DDBJ whole genome shotgun (WGS) entry which is preliminary data.</text>
</comment>
<dbReference type="OrthoDB" id="5858849at2759"/>
<dbReference type="EMBL" id="JARK01001427">
    <property type="protein sequence ID" value="EYC03943.1"/>
    <property type="molecule type" value="Genomic_DNA"/>
</dbReference>
<dbReference type="Proteomes" id="UP000024635">
    <property type="component" value="Unassembled WGS sequence"/>
</dbReference>
<organism evidence="2 3">
    <name type="scientific">Ancylostoma ceylanicum</name>
    <dbReference type="NCBI Taxonomy" id="53326"/>
    <lineage>
        <taxon>Eukaryota</taxon>
        <taxon>Metazoa</taxon>
        <taxon>Ecdysozoa</taxon>
        <taxon>Nematoda</taxon>
        <taxon>Chromadorea</taxon>
        <taxon>Rhabditida</taxon>
        <taxon>Rhabditina</taxon>
        <taxon>Rhabditomorpha</taxon>
        <taxon>Strongyloidea</taxon>
        <taxon>Ancylostomatidae</taxon>
        <taxon>Ancylostomatinae</taxon>
        <taxon>Ancylostoma</taxon>
    </lineage>
</organism>
<dbReference type="AlphaFoldDB" id="A0A016TN59"/>
<feature type="domain" description="Reverse transcriptase" evidence="1">
    <location>
        <begin position="6"/>
        <end position="84"/>
    </location>
</feature>
<gene>
    <name evidence="2" type="primary">Acey_s0091.g2516</name>
    <name evidence="2" type="ORF">Y032_0091g2516</name>
</gene>
<sequence length="105" mass="12171">MEIFESILDSLLQAIVSTTANQCGFVKDCGTIDALHTARLLVERHREKNRSVHLAFLDLEKAFDRVLRELIWMPLRKHGVPEEYVRLDQVVVPEAVQRGEMLNWD</sequence>
<proteinExistence type="predicted"/>
<evidence type="ECO:0000259" key="1">
    <source>
        <dbReference type="Pfam" id="PF00078"/>
    </source>
</evidence>
<protein>
    <recommendedName>
        <fullName evidence="1">Reverse transcriptase domain-containing protein</fullName>
    </recommendedName>
</protein>
<accession>A0A016TN59</accession>
<dbReference type="Pfam" id="PF00078">
    <property type="entry name" value="RVT_1"/>
    <property type="match status" value="1"/>
</dbReference>
<evidence type="ECO:0000313" key="2">
    <source>
        <dbReference type="EMBL" id="EYC03943.1"/>
    </source>
</evidence>
<dbReference type="PANTHER" id="PTHR19446">
    <property type="entry name" value="REVERSE TRANSCRIPTASES"/>
    <property type="match status" value="1"/>
</dbReference>
<evidence type="ECO:0000313" key="3">
    <source>
        <dbReference type="Proteomes" id="UP000024635"/>
    </source>
</evidence>
<name>A0A016TN59_9BILA</name>
<keyword evidence="3" id="KW-1185">Reference proteome</keyword>
<reference evidence="3" key="1">
    <citation type="journal article" date="2015" name="Nat. Genet.">
        <title>The genome and transcriptome of the zoonotic hookworm Ancylostoma ceylanicum identify infection-specific gene families.</title>
        <authorList>
            <person name="Schwarz E.M."/>
            <person name="Hu Y."/>
            <person name="Antoshechkin I."/>
            <person name="Miller M.M."/>
            <person name="Sternberg P.W."/>
            <person name="Aroian R.V."/>
        </authorList>
    </citation>
    <scope>NUCLEOTIDE SEQUENCE</scope>
    <source>
        <strain evidence="3">HY135</strain>
    </source>
</reference>
<dbReference type="InterPro" id="IPR000477">
    <property type="entry name" value="RT_dom"/>
</dbReference>